<dbReference type="PROSITE" id="PS51197">
    <property type="entry name" value="HTH_RRF2_2"/>
    <property type="match status" value="1"/>
</dbReference>
<keyword evidence="1" id="KW-0238">DNA-binding</keyword>
<dbReference type="InterPro" id="IPR036390">
    <property type="entry name" value="WH_DNA-bd_sf"/>
</dbReference>
<organism evidence="2">
    <name type="scientific">hydrothermal vent metagenome</name>
    <dbReference type="NCBI Taxonomy" id="652676"/>
    <lineage>
        <taxon>unclassified sequences</taxon>
        <taxon>metagenomes</taxon>
        <taxon>ecological metagenomes</taxon>
    </lineage>
</organism>
<accession>A0A3B1BKU8</accession>
<evidence type="ECO:0000256" key="1">
    <source>
        <dbReference type="ARBA" id="ARBA00023125"/>
    </source>
</evidence>
<dbReference type="InterPro" id="IPR036388">
    <property type="entry name" value="WH-like_DNA-bd_sf"/>
</dbReference>
<dbReference type="AlphaFoldDB" id="A0A3B1BKU8"/>
<name>A0A3B1BKU8_9ZZZZ</name>
<dbReference type="GO" id="GO:0005829">
    <property type="term" value="C:cytosol"/>
    <property type="evidence" value="ECO:0007669"/>
    <property type="project" value="TreeGrafter"/>
</dbReference>
<dbReference type="Gene3D" id="1.10.10.10">
    <property type="entry name" value="Winged helix-like DNA-binding domain superfamily/Winged helix DNA-binding domain"/>
    <property type="match status" value="1"/>
</dbReference>
<dbReference type="EMBL" id="UOFZ01000037">
    <property type="protein sequence ID" value="VAX12414.1"/>
    <property type="molecule type" value="Genomic_DNA"/>
</dbReference>
<dbReference type="PANTHER" id="PTHR33221">
    <property type="entry name" value="WINGED HELIX-TURN-HELIX TRANSCRIPTIONAL REGULATOR, RRF2 FAMILY"/>
    <property type="match status" value="1"/>
</dbReference>
<dbReference type="NCBIfam" id="TIGR00738">
    <property type="entry name" value="rrf2_super"/>
    <property type="match status" value="1"/>
</dbReference>
<dbReference type="PANTHER" id="PTHR33221:SF5">
    <property type="entry name" value="HTH-TYPE TRANSCRIPTIONAL REGULATOR ISCR"/>
    <property type="match status" value="1"/>
</dbReference>
<evidence type="ECO:0000313" key="2">
    <source>
        <dbReference type="EMBL" id="VAX12414.1"/>
    </source>
</evidence>
<reference evidence="2" key="1">
    <citation type="submission" date="2018-06" db="EMBL/GenBank/DDBJ databases">
        <authorList>
            <person name="Zhirakovskaya E."/>
        </authorList>
    </citation>
    <scope>NUCLEOTIDE SEQUENCE</scope>
</reference>
<sequence>MKLSSRSDYATKAMLELTTMPDKPVNLAYLAQVEDISISYLEQIFSLLRKHELVKSVRGPGGGYILSKPMSNITIGDIVKAIDMSRKSKKIEQSEKLNESGHQPASRQMWEQLSNMLYDYLNEISLEDIHQARQVQIENEQQSSGTQAA</sequence>
<proteinExistence type="predicted"/>
<dbReference type="InterPro" id="IPR000944">
    <property type="entry name" value="Tscrpt_reg_Rrf2"/>
</dbReference>
<gene>
    <name evidence="2" type="ORF">MNBD_GAMMA24-2405</name>
</gene>
<dbReference type="GO" id="GO:0003677">
    <property type="term" value="F:DNA binding"/>
    <property type="evidence" value="ECO:0007669"/>
    <property type="project" value="UniProtKB-KW"/>
</dbReference>
<dbReference type="GO" id="GO:0003700">
    <property type="term" value="F:DNA-binding transcription factor activity"/>
    <property type="evidence" value="ECO:0007669"/>
    <property type="project" value="TreeGrafter"/>
</dbReference>
<protein>
    <submittedName>
        <fullName evidence="2">Iron-sulfur cluster regulator IscR</fullName>
    </submittedName>
</protein>
<dbReference type="SUPFAM" id="SSF46785">
    <property type="entry name" value="Winged helix' DNA-binding domain"/>
    <property type="match status" value="1"/>
</dbReference>
<dbReference type="Pfam" id="PF02082">
    <property type="entry name" value="Rrf2"/>
    <property type="match status" value="1"/>
</dbReference>